<sequence length="90" mass="10528">MWDYLPRHRKNAHDDWRVEGNRDFMKFSGNKHQSIVENIGRFTIQCGKGKVFRDLFELVGRIGNFEKIQQPETEVKAVQINEFVMQSGGS</sequence>
<dbReference type="EMBL" id="JBJUIK010000017">
    <property type="protein sequence ID" value="KAL3498084.1"/>
    <property type="molecule type" value="Genomic_DNA"/>
</dbReference>
<organism evidence="1 2">
    <name type="scientific">Cinchona calisaya</name>
    <dbReference type="NCBI Taxonomy" id="153742"/>
    <lineage>
        <taxon>Eukaryota</taxon>
        <taxon>Viridiplantae</taxon>
        <taxon>Streptophyta</taxon>
        <taxon>Embryophyta</taxon>
        <taxon>Tracheophyta</taxon>
        <taxon>Spermatophyta</taxon>
        <taxon>Magnoliopsida</taxon>
        <taxon>eudicotyledons</taxon>
        <taxon>Gunneridae</taxon>
        <taxon>Pentapetalae</taxon>
        <taxon>asterids</taxon>
        <taxon>lamiids</taxon>
        <taxon>Gentianales</taxon>
        <taxon>Rubiaceae</taxon>
        <taxon>Cinchonoideae</taxon>
        <taxon>Cinchoneae</taxon>
        <taxon>Cinchona</taxon>
    </lineage>
</organism>
<dbReference type="Proteomes" id="UP001630127">
    <property type="component" value="Unassembled WGS sequence"/>
</dbReference>
<proteinExistence type="predicted"/>
<evidence type="ECO:0000313" key="1">
    <source>
        <dbReference type="EMBL" id="KAL3498084.1"/>
    </source>
</evidence>
<reference evidence="1 2" key="1">
    <citation type="submission" date="2024-11" db="EMBL/GenBank/DDBJ databases">
        <title>A near-complete genome assembly of Cinchona calisaya.</title>
        <authorList>
            <person name="Lian D.C."/>
            <person name="Zhao X.W."/>
            <person name="Wei L."/>
        </authorList>
    </citation>
    <scope>NUCLEOTIDE SEQUENCE [LARGE SCALE GENOMIC DNA]</scope>
    <source>
        <tissue evidence="1">Nenye</tissue>
    </source>
</reference>
<dbReference type="AlphaFoldDB" id="A0ABD2XV15"/>
<name>A0ABD2XV15_9GENT</name>
<comment type="caution">
    <text evidence="1">The sequence shown here is derived from an EMBL/GenBank/DDBJ whole genome shotgun (WGS) entry which is preliminary data.</text>
</comment>
<evidence type="ECO:0000313" key="2">
    <source>
        <dbReference type="Proteomes" id="UP001630127"/>
    </source>
</evidence>
<accession>A0ABD2XV15</accession>
<keyword evidence="2" id="KW-1185">Reference proteome</keyword>
<gene>
    <name evidence="1" type="ORF">ACH5RR_040816</name>
</gene>
<protein>
    <submittedName>
        <fullName evidence="1">Uncharacterized protein</fullName>
    </submittedName>
</protein>